<keyword evidence="3" id="KW-1185">Reference proteome</keyword>
<protein>
    <recommendedName>
        <fullName evidence="4">Pentatricopeptide repeat-containing protein</fullName>
    </recommendedName>
</protein>
<dbReference type="Gene3D" id="1.25.40.10">
    <property type="entry name" value="Tetratricopeptide repeat domain"/>
    <property type="match status" value="1"/>
</dbReference>
<accession>A0A9D4ZGJ7</accession>
<dbReference type="PANTHER" id="PTHR47926:SF347">
    <property type="entry name" value="PENTATRICOPEPTIDE REPEAT-CONTAINING PROTEIN"/>
    <property type="match status" value="1"/>
</dbReference>
<dbReference type="PANTHER" id="PTHR47926">
    <property type="entry name" value="PENTATRICOPEPTIDE REPEAT-CONTAINING PROTEIN"/>
    <property type="match status" value="1"/>
</dbReference>
<dbReference type="InterPro" id="IPR002885">
    <property type="entry name" value="PPR_rpt"/>
</dbReference>
<dbReference type="Pfam" id="PF01535">
    <property type="entry name" value="PPR"/>
    <property type="match status" value="1"/>
</dbReference>
<organism evidence="2 3">
    <name type="scientific">Adiantum capillus-veneris</name>
    <name type="common">Maidenhair fern</name>
    <dbReference type="NCBI Taxonomy" id="13818"/>
    <lineage>
        <taxon>Eukaryota</taxon>
        <taxon>Viridiplantae</taxon>
        <taxon>Streptophyta</taxon>
        <taxon>Embryophyta</taxon>
        <taxon>Tracheophyta</taxon>
        <taxon>Polypodiopsida</taxon>
        <taxon>Polypodiidae</taxon>
        <taxon>Polypodiales</taxon>
        <taxon>Pteridineae</taxon>
        <taxon>Pteridaceae</taxon>
        <taxon>Vittarioideae</taxon>
        <taxon>Adiantum</taxon>
    </lineage>
</organism>
<dbReference type="GO" id="GO:0003723">
    <property type="term" value="F:RNA binding"/>
    <property type="evidence" value="ECO:0007669"/>
    <property type="project" value="InterPro"/>
</dbReference>
<evidence type="ECO:0000313" key="2">
    <source>
        <dbReference type="EMBL" id="KAI5074693.1"/>
    </source>
</evidence>
<dbReference type="Pfam" id="PF13812">
    <property type="entry name" value="PPR_3"/>
    <property type="match status" value="1"/>
</dbReference>
<gene>
    <name evidence="2" type="ORF">GOP47_0010654</name>
</gene>
<evidence type="ECO:0000313" key="3">
    <source>
        <dbReference type="Proteomes" id="UP000886520"/>
    </source>
</evidence>
<evidence type="ECO:0008006" key="4">
    <source>
        <dbReference type="Google" id="ProtNLM"/>
    </source>
</evidence>
<dbReference type="Proteomes" id="UP000886520">
    <property type="component" value="Chromosome 10"/>
</dbReference>
<dbReference type="NCBIfam" id="TIGR00756">
    <property type="entry name" value="PPR"/>
    <property type="match status" value="1"/>
</dbReference>
<evidence type="ECO:0000256" key="1">
    <source>
        <dbReference type="ARBA" id="ARBA00022737"/>
    </source>
</evidence>
<dbReference type="GO" id="GO:0009451">
    <property type="term" value="P:RNA modification"/>
    <property type="evidence" value="ECO:0007669"/>
    <property type="project" value="InterPro"/>
</dbReference>
<proteinExistence type="predicted"/>
<comment type="caution">
    <text evidence="2">The sequence shown here is derived from an EMBL/GenBank/DDBJ whole genome shotgun (WGS) entry which is preliminary data.</text>
</comment>
<dbReference type="InterPro" id="IPR046960">
    <property type="entry name" value="PPR_At4g14850-like_plant"/>
</dbReference>
<sequence>MQDEGLSPDAVTLRCVLKACGSIGAADKGYGQVRKHAIVFDLFNKMLEEGIIPNSVTFLVVLNSCGSLGFAKEGQMYFDMMIKNYGIVPNRDHCTCMVNLFGQSGHFDRALAVIKRMLSSNHLTMWYVLMNACQKWGNVFIGGACSIIERG</sequence>
<reference evidence="2" key="1">
    <citation type="submission" date="2021-01" db="EMBL/GenBank/DDBJ databases">
        <title>Adiantum capillus-veneris genome.</title>
        <authorList>
            <person name="Fang Y."/>
            <person name="Liao Q."/>
        </authorList>
    </citation>
    <scope>NUCLEOTIDE SEQUENCE</scope>
    <source>
        <strain evidence="2">H3</strain>
        <tissue evidence="2">Leaf</tissue>
    </source>
</reference>
<dbReference type="OrthoDB" id="185373at2759"/>
<dbReference type="InterPro" id="IPR011990">
    <property type="entry name" value="TPR-like_helical_dom_sf"/>
</dbReference>
<name>A0A9D4ZGJ7_ADICA</name>
<keyword evidence="1" id="KW-0677">Repeat</keyword>
<dbReference type="EMBL" id="JABFUD020000010">
    <property type="protein sequence ID" value="KAI5074693.1"/>
    <property type="molecule type" value="Genomic_DNA"/>
</dbReference>
<dbReference type="AlphaFoldDB" id="A0A9D4ZGJ7"/>